<keyword evidence="1" id="KW-0472">Membrane</keyword>
<accession>A0A265NAZ0</accession>
<comment type="caution">
    <text evidence="2">The sequence shown here is derived from an EMBL/GenBank/DDBJ whole genome shotgun (WGS) entry which is preliminary data.</text>
</comment>
<dbReference type="Gene3D" id="3.40.50.1820">
    <property type="entry name" value="alpha/beta hydrolase"/>
    <property type="match status" value="1"/>
</dbReference>
<organism evidence="2 3">
    <name type="scientific">Virgibacillus indicus</name>
    <dbReference type="NCBI Taxonomy" id="2024554"/>
    <lineage>
        <taxon>Bacteria</taxon>
        <taxon>Bacillati</taxon>
        <taxon>Bacillota</taxon>
        <taxon>Bacilli</taxon>
        <taxon>Bacillales</taxon>
        <taxon>Bacillaceae</taxon>
        <taxon>Virgibacillus</taxon>
    </lineage>
</organism>
<sequence>MKRKTIIGITSLCVMLIGLFAVFYMPNKAKSEYYSGQPTVFVHGYKGTANSFGFMLDRFENEYNWGKKALVYHVSSQGKIREYNLNKGKTEPAFVQVVFENNRASFEDSARWLSSVLNHMKENYFIDSVNLVGHSMGGIVSLKYLMEYNTEEFPAVNKLIAIGSPFDGIYSEKYFTIHHDAGAEDLKPESAALQLLRKSEFPANTDVLSVGSTGDTVAVPESVQSLRTIIPKGQLQEIMIEDTTLGHSALHENVRVDKIIHSFLWQDVEY</sequence>
<dbReference type="OrthoDB" id="503948at2"/>
<dbReference type="RefSeq" id="WP_094885602.1">
    <property type="nucleotide sequence ID" value="NZ_NPMS01000003.1"/>
</dbReference>
<dbReference type="EMBL" id="NPMS01000003">
    <property type="protein sequence ID" value="OZU89210.1"/>
    <property type="molecule type" value="Genomic_DNA"/>
</dbReference>
<protein>
    <recommendedName>
        <fullName evidence="4">Alpha/beta hydrolase</fullName>
    </recommendedName>
</protein>
<dbReference type="Pfam" id="PF06028">
    <property type="entry name" value="DUF915"/>
    <property type="match status" value="1"/>
</dbReference>
<evidence type="ECO:0008006" key="4">
    <source>
        <dbReference type="Google" id="ProtNLM"/>
    </source>
</evidence>
<dbReference type="AlphaFoldDB" id="A0A265NAZ0"/>
<feature type="transmembrane region" description="Helical" evidence="1">
    <location>
        <begin position="6"/>
        <end position="25"/>
    </location>
</feature>
<dbReference type="InterPro" id="IPR010315">
    <property type="entry name" value="DUF915_hydro-like"/>
</dbReference>
<keyword evidence="1" id="KW-1133">Transmembrane helix</keyword>
<evidence type="ECO:0000256" key="1">
    <source>
        <dbReference type="SAM" id="Phobius"/>
    </source>
</evidence>
<dbReference type="SUPFAM" id="SSF53474">
    <property type="entry name" value="alpha/beta-Hydrolases"/>
    <property type="match status" value="1"/>
</dbReference>
<dbReference type="Proteomes" id="UP000216498">
    <property type="component" value="Unassembled WGS sequence"/>
</dbReference>
<dbReference type="InterPro" id="IPR029058">
    <property type="entry name" value="AB_hydrolase_fold"/>
</dbReference>
<evidence type="ECO:0000313" key="2">
    <source>
        <dbReference type="EMBL" id="OZU89210.1"/>
    </source>
</evidence>
<reference evidence="2 3" key="1">
    <citation type="submission" date="2017-08" db="EMBL/GenBank/DDBJ databases">
        <title>Virgibacillus indicus sp. nov. and Virgibacillus profoundi sp. nov, two moderately halophilic bacteria isolated from marine sediment by using the Microfluidic Streak Plate.</title>
        <authorList>
            <person name="Xu B."/>
            <person name="Hu B."/>
            <person name="Wang J."/>
            <person name="Zhu Y."/>
            <person name="Huang L."/>
            <person name="Du W."/>
            <person name="Huang Y."/>
        </authorList>
    </citation>
    <scope>NUCLEOTIDE SEQUENCE [LARGE SCALE GENOMIC DNA]</scope>
    <source>
        <strain evidence="2 3">IO3-P2-C2</strain>
    </source>
</reference>
<name>A0A265NAZ0_9BACI</name>
<evidence type="ECO:0000313" key="3">
    <source>
        <dbReference type="Proteomes" id="UP000216498"/>
    </source>
</evidence>
<keyword evidence="1" id="KW-0812">Transmembrane</keyword>
<proteinExistence type="predicted"/>
<gene>
    <name evidence="2" type="ORF">CIL03_08240</name>
</gene>
<keyword evidence="3" id="KW-1185">Reference proteome</keyword>